<evidence type="ECO:0000313" key="9">
    <source>
        <dbReference type="EMBL" id="PIR70635.1"/>
    </source>
</evidence>
<dbReference type="GO" id="GO:0004372">
    <property type="term" value="F:glycine hydroxymethyltransferase activity"/>
    <property type="evidence" value="ECO:0007669"/>
    <property type="project" value="UniProtKB-UniRule"/>
</dbReference>
<dbReference type="GO" id="GO:0019264">
    <property type="term" value="P:glycine biosynthetic process from serine"/>
    <property type="evidence" value="ECO:0007669"/>
    <property type="project" value="UniProtKB-UniRule"/>
</dbReference>
<dbReference type="GO" id="GO:0035999">
    <property type="term" value="P:tetrahydrofolate interconversion"/>
    <property type="evidence" value="ECO:0007669"/>
    <property type="project" value="UniProtKB-UniRule"/>
</dbReference>
<dbReference type="EMBL" id="PFCN01000007">
    <property type="protein sequence ID" value="PIR70635.1"/>
    <property type="molecule type" value="Genomic_DNA"/>
</dbReference>
<keyword evidence="4 6" id="KW-0808">Transferase</keyword>
<comment type="cofactor">
    <cofactor evidence="1 6 7">
        <name>pyridoxal 5'-phosphate</name>
        <dbReference type="ChEBI" id="CHEBI:597326"/>
    </cofactor>
</comment>
<dbReference type="PROSITE" id="PS00096">
    <property type="entry name" value="SHMT"/>
    <property type="match status" value="1"/>
</dbReference>
<reference evidence="10" key="1">
    <citation type="submission" date="2017-09" db="EMBL/GenBank/DDBJ databases">
        <title>Depth-based differentiation of microbial function through sediment-hosted aquifers and enrichment of novel symbionts in the deep terrestrial subsurface.</title>
        <authorList>
            <person name="Probst A.J."/>
            <person name="Ladd B."/>
            <person name="Jarett J.K."/>
            <person name="Geller-Mcgrath D.E."/>
            <person name="Sieber C.M.K."/>
            <person name="Emerson J.B."/>
            <person name="Anantharaman K."/>
            <person name="Thomas B.C."/>
            <person name="Malmstrom R."/>
            <person name="Stieglmeier M."/>
            <person name="Klingl A."/>
            <person name="Woyke T."/>
            <person name="Ryan C.M."/>
            <person name="Banfield J.F."/>
        </authorList>
    </citation>
    <scope>NUCLEOTIDE SEQUENCE [LARGE SCALE GENOMIC DNA]</scope>
</reference>
<evidence type="ECO:0000313" key="10">
    <source>
        <dbReference type="Proteomes" id="UP000229383"/>
    </source>
</evidence>
<dbReference type="InterPro" id="IPR001085">
    <property type="entry name" value="Ser_HO-MeTrfase"/>
</dbReference>
<dbReference type="GO" id="GO:0030170">
    <property type="term" value="F:pyridoxal phosphate binding"/>
    <property type="evidence" value="ECO:0007669"/>
    <property type="project" value="UniProtKB-UniRule"/>
</dbReference>
<dbReference type="Gene3D" id="3.90.1150.10">
    <property type="entry name" value="Aspartate Aminotransferase, domain 1"/>
    <property type="match status" value="1"/>
</dbReference>
<comment type="pathway">
    <text evidence="6">Amino-acid biosynthesis; glycine biosynthesis; glycine from L-serine: step 1/1.</text>
</comment>
<evidence type="ECO:0000256" key="4">
    <source>
        <dbReference type="ARBA" id="ARBA00022679"/>
    </source>
</evidence>
<dbReference type="PANTHER" id="PTHR11680:SF35">
    <property type="entry name" value="SERINE HYDROXYMETHYLTRANSFERASE 1"/>
    <property type="match status" value="1"/>
</dbReference>
<dbReference type="InterPro" id="IPR015424">
    <property type="entry name" value="PyrdxlP-dep_Trfase"/>
</dbReference>
<dbReference type="UniPathway" id="UPA00193"/>
<comment type="pathway">
    <text evidence="6">One-carbon metabolism; tetrahydrofolate interconversion.</text>
</comment>
<comment type="catalytic activity">
    <reaction evidence="6">
        <text>(6R)-5,10-methylene-5,6,7,8-tetrahydrofolate + glycine + H2O = (6S)-5,6,7,8-tetrahydrofolate + L-serine</text>
        <dbReference type="Rhea" id="RHEA:15481"/>
        <dbReference type="ChEBI" id="CHEBI:15377"/>
        <dbReference type="ChEBI" id="CHEBI:15636"/>
        <dbReference type="ChEBI" id="CHEBI:33384"/>
        <dbReference type="ChEBI" id="CHEBI:57305"/>
        <dbReference type="ChEBI" id="CHEBI:57453"/>
        <dbReference type="EC" id="2.1.2.1"/>
    </reaction>
</comment>
<name>A0A2H0TIL4_9BACT</name>
<dbReference type="UniPathway" id="UPA00288">
    <property type="reaction ID" value="UER01023"/>
</dbReference>
<feature type="domain" description="Serine hydroxymethyltransferase-like" evidence="8">
    <location>
        <begin position="2"/>
        <end position="380"/>
    </location>
</feature>
<dbReference type="GO" id="GO:0005829">
    <property type="term" value="C:cytosol"/>
    <property type="evidence" value="ECO:0007669"/>
    <property type="project" value="TreeGrafter"/>
</dbReference>
<evidence type="ECO:0000256" key="5">
    <source>
        <dbReference type="ARBA" id="ARBA00022898"/>
    </source>
</evidence>
<evidence type="ECO:0000259" key="8">
    <source>
        <dbReference type="Pfam" id="PF00464"/>
    </source>
</evidence>
<dbReference type="InterPro" id="IPR019798">
    <property type="entry name" value="Ser_HO-MeTrfase_PLP_BS"/>
</dbReference>
<protein>
    <recommendedName>
        <fullName evidence="6">Serine hydroxymethyltransferase</fullName>
        <shortName evidence="6">SHMT</shortName>
        <shortName evidence="6">Serine methylase</shortName>
        <ecNumber evidence="6">2.1.2.1</ecNumber>
    </recommendedName>
</protein>
<dbReference type="EC" id="2.1.2.1" evidence="6"/>
<proteinExistence type="inferred from homology"/>
<evidence type="ECO:0000256" key="3">
    <source>
        <dbReference type="ARBA" id="ARBA00022563"/>
    </source>
</evidence>
<dbReference type="InterPro" id="IPR015422">
    <property type="entry name" value="PyrdxlP-dep_Trfase_small"/>
</dbReference>
<feature type="modified residue" description="N6-(pyridoxal phosphate)lysine" evidence="6 7">
    <location>
        <position position="226"/>
    </location>
</feature>
<evidence type="ECO:0000256" key="7">
    <source>
        <dbReference type="PIRSR" id="PIRSR000412-50"/>
    </source>
</evidence>
<feature type="site" description="Plays an important role in substrate specificity" evidence="6">
    <location>
        <position position="225"/>
    </location>
</feature>
<dbReference type="PIRSF" id="PIRSF000412">
    <property type="entry name" value="SHMT"/>
    <property type="match status" value="1"/>
</dbReference>
<comment type="caution">
    <text evidence="6">Lacks conserved residue(s) required for the propagation of feature annotation.</text>
</comment>
<comment type="caution">
    <text evidence="9">The sequence shown here is derived from an EMBL/GenBank/DDBJ whole genome shotgun (WGS) entry which is preliminary data.</text>
</comment>
<dbReference type="Pfam" id="PF00464">
    <property type="entry name" value="SHMT"/>
    <property type="match status" value="1"/>
</dbReference>
<keyword evidence="9" id="KW-0489">Methyltransferase</keyword>
<feature type="binding site" evidence="6">
    <location>
        <position position="117"/>
    </location>
    <ligand>
        <name>(6S)-5,6,7,8-tetrahydrofolate</name>
        <dbReference type="ChEBI" id="CHEBI:57453"/>
    </ligand>
</feature>
<evidence type="ECO:0000256" key="1">
    <source>
        <dbReference type="ARBA" id="ARBA00001933"/>
    </source>
</evidence>
<accession>A0A2H0TIL4</accession>
<dbReference type="GO" id="GO:0008168">
    <property type="term" value="F:methyltransferase activity"/>
    <property type="evidence" value="ECO:0007669"/>
    <property type="project" value="UniProtKB-KW"/>
</dbReference>
<keyword evidence="6" id="KW-0028">Amino-acid biosynthesis</keyword>
<gene>
    <name evidence="6" type="primary">glyA</name>
    <name evidence="9" type="ORF">COU46_00465</name>
</gene>
<dbReference type="HAMAP" id="MF_00051">
    <property type="entry name" value="SHMT"/>
    <property type="match status" value="1"/>
</dbReference>
<keyword evidence="5 6" id="KW-0663">Pyridoxal phosphate</keyword>
<dbReference type="CDD" id="cd00378">
    <property type="entry name" value="SHMT"/>
    <property type="match status" value="1"/>
</dbReference>
<sequence>MKDKKIERLIKLEEERQRNTLGLIASENFVSPDVLRAEASFFIHKYAEGYPGKRYYAGAKIAVDPLENLVKERALKLYGLSPKEWAVNAQALSGVSANIFAYRALADFGEKMMAQALDQGGHLSHGSPVSMTSKLWRWVHYQVDPSTHLLDYDVITHEAVKEKPKVLVAGTSAYSRVIDFKKFRKAADASGALLMVDMAHIAGLVAGRVHPSPFPYADIVTTTTHKTLRGPRGALIICRKELEGAVNKAVFPGGQGGPHMNSIAAIAVALFEASRPEFKKYSAQVVKNAHALAGRLMSLGFKIITDGTDNHLMVVDLSRFGLSGGEAQNMLEGVGIVANKNTIPNDIRQPMDPSGIRFGTPGLTTRGMREKEMILIASMIHEVIIGRKKNLVKIKVRNLCKKFPIK</sequence>
<keyword evidence="6" id="KW-0963">Cytoplasm</keyword>
<keyword evidence="3 6" id="KW-0554">One-carbon metabolism</keyword>
<comment type="subcellular location">
    <subcellularLocation>
        <location evidence="6">Cytoplasm</location>
    </subcellularLocation>
</comment>
<dbReference type="InterPro" id="IPR049943">
    <property type="entry name" value="Ser_HO-MeTrfase-like"/>
</dbReference>
<dbReference type="PANTHER" id="PTHR11680">
    <property type="entry name" value="SERINE HYDROXYMETHYLTRANSFERASE"/>
    <property type="match status" value="1"/>
</dbReference>
<comment type="function">
    <text evidence="6">Catalyzes the reversible interconversion of serine and glycine with tetrahydrofolate (THF) serving as the one-carbon carrier. This reaction serves as the major source of one-carbon groups required for the biosynthesis of purines, thymidylate, methionine, and other important biomolecules. Also exhibits THF-independent aldolase activity toward beta-hydroxyamino acids, producing glycine and aldehydes, via a retro-aldol mechanism.</text>
</comment>
<feature type="binding site" evidence="6">
    <location>
        <begin position="121"/>
        <end position="123"/>
    </location>
    <ligand>
        <name>(6S)-5,6,7,8-tetrahydrofolate</name>
        <dbReference type="ChEBI" id="CHEBI:57453"/>
    </ligand>
</feature>
<dbReference type="AlphaFoldDB" id="A0A2H0TIL4"/>
<comment type="subunit">
    <text evidence="6">Homodimer.</text>
</comment>
<organism evidence="9 10">
    <name type="scientific">Candidatus Niyogibacteria bacterium CG10_big_fil_rev_8_21_14_0_10_42_19</name>
    <dbReference type="NCBI Taxonomy" id="1974725"/>
    <lineage>
        <taxon>Bacteria</taxon>
        <taxon>Candidatus Niyogiibacteriota</taxon>
    </lineage>
</organism>
<dbReference type="GO" id="GO:0032259">
    <property type="term" value="P:methylation"/>
    <property type="evidence" value="ECO:0007669"/>
    <property type="project" value="UniProtKB-KW"/>
</dbReference>
<evidence type="ECO:0000256" key="6">
    <source>
        <dbReference type="HAMAP-Rule" id="MF_00051"/>
    </source>
</evidence>
<dbReference type="InterPro" id="IPR039429">
    <property type="entry name" value="SHMT-like_dom"/>
</dbReference>
<dbReference type="Gene3D" id="3.40.640.10">
    <property type="entry name" value="Type I PLP-dependent aspartate aminotransferase-like (Major domain)"/>
    <property type="match status" value="1"/>
</dbReference>
<dbReference type="NCBIfam" id="NF000586">
    <property type="entry name" value="PRK00011.1"/>
    <property type="match status" value="1"/>
</dbReference>
<evidence type="ECO:0000256" key="2">
    <source>
        <dbReference type="ARBA" id="ARBA00006376"/>
    </source>
</evidence>
<dbReference type="Proteomes" id="UP000229383">
    <property type="component" value="Unassembled WGS sequence"/>
</dbReference>
<dbReference type="InterPro" id="IPR015421">
    <property type="entry name" value="PyrdxlP-dep_Trfase_major"/>
</dbReference>
<comment type="similarity">
    <text evidence="2 6">Belongs to the SHMT family.</text>
</comment>
<dbReference type="SUPFAM" id="SSF53383">
    <property type="entry name" value="PLP-dependent transferases"/>
    <property type="match status" value="1"/>
</dbReference>